<evidence type="ECO:0000313" key="2">
    <source>
        <dbReference type="Proteomes" id="UP000823388"/>
    </source>
</evidence>
<organism evidence="1 2">
    <name type="scientific">Panicum virgatum</name>
    <name type="common">Blackwell switchgrass</name>
    <dbReference type="NCBI Taxonomy" id="38727"/>
    <lineage>
        <taxon>Eukaryota</taxon>
        <taxon>Viridiplantae</taxon>
        <taxon>Streptophyta</taxon>
        <taxon>Embryophyta</taxon>
        <taxon>Tracheophyta</taxon>
        <taxon>Spermatophyta</taxon>
        <taxon>Magnoliopsida</taxon>
        <taxon>Liliopsida</taxon>
        <taxon>Poales</taxon>
        <taxon>Poaceae</taxon>
        <taxon>PACMAD clade</taxon>
        <taxon>Panicoideae</taxon>
        <taxon>Panicodae</taxon>
        <taxon>Paniceae</taxon>
        <taxon>Panicinae</taxon>
        <taxon>Panicum</taxon>
        <taxon>Panicum sect. Hiantes</taxon>
    </lineage>
</organism>
<sequence length="70" mass="7667">MPLAWSCCSRLRAPWHPPFVPHVQCTSWLAALTPAETAGRLLHSSLVCEVCHLLTAAEQGSILVLLHLII</sequence>
<comment type="caution">
    <text evidence="1">The sequence shown here is derived from an EMBL/GenBank/DDBJ whole genome shotgun (WGS) entry which is preliminary data.</text>
</comment>
<dbReference type="Proteomes" id="UP000823388">
    <property type="component" value="Chromosome 2N"/>
</dbReference>
<reference evidence="1" key="1">
    <citation type="submission" date="2020-05" db="EMBL/GenBank/DDBJ databases">
        <title>WGS assembly of Panicum virgatum.</title>
        <authorList>
            <person name="Lovell J.T."/>
            <person name="Jenkins J."/>
            <person name="Shu S."/>
            <person name="Juenger T.E."/>
            <person name="Schmutz J."/>
        </authorList>
    </citation>
    <scope>NUCLEOTIDE SEQUENCE</scope>
    <source>
        <strain evidence="1">AP13</strain>
    </source>
</reference>
<keyword evidence="2" id="KW-1185">Reference proteome</keyword>
<dbReference type="EMBL" id="CM029040">
    <property type="protein sequence ID" value="KAG2631715.1"/>
    <property type="molecule type" value="Genomic_DNA"/>
</dbReference>
<gene>
    <name evidence="1" type="ORF">PVAP13_2NG042200</name>
</gene>
<accession>A0A8T0VBF4</accession>
<dbReference type="AlphaFoldDB" id="A0A8T0VBF4"/>
<protein>
    <submittedName>
        <fullName evidence="1">Uncharacterized protein</fullName>
    </submittedName>
</protein>
<evidence type="ECO:0000313" key="1">
    <source>
        <dbReference type="EMBL" id="KAG2631715.1"/>
    </source>
</evidence>
<proteinExistence type="predicted"/>
<name>A0A8T0VBF4_PANVG</name>